<reference evidence="1 2" key="1">
    <citation type="submission" date="2021-01" db="EMBL/GenBank/DDBJ databases">
        <title>Genome Sequence and Methylation Pattern of Haloterrigena salifodinae BOL5-1, An Extremely Halophilic Archaeon from a Bolivian Salt Mine.</title>
        <authorList>
            <person name="DasSarma P."/>
            <person name="Anton B.P."/>
            <person name="DasSarma S.L."/>
            <person name="von Ehrenheim H.A.L."/>
            <person name="Martinez F.L."/>
            <person name="Guzman D."/>
            <person name="Roberts R.J."/>
            <person name="DasSarma S."/>
        </authorList>
    </citation>
    <scope>NUCLEOTIDE SEQUENCE [LARGE SCALE GENOMIC DNA]</scope>
    <source>
        <strain evidence="1 2">BOL5-1</strain>
    </source>
</reference>
<proteinExistence type="predicted"/>
<evidence type="ECO:0000313" key="2">
    <source>
        <dbReference type="Proteomes" id="UP000637819"/>
    </source>
</evidence>
<dbReference type="Proteomes" id="UP000637819">
    <property type="component" value="Chromosome"/>
</dbReference>
<evidence type="ECO:0000313" key="1">
    <source>
        <dbReference type="EMBL" id="QRV14172.1"/>
    </source>
</evidence>
<gene>
    <name evidence="1" type="ORF">JMJ58_14645</name>
</gene>
<organism evidence="1 2">
    <name type="scientific">Haloterrigena salifodinae</name>
    <dbReference type="NCBI Taxonomy" id="2675099"/>
    <lineage>
        <taxon>Archaea</taxon>
        <taxon>Methanobacteriati</taxon>
        <taxon>Methanobacteriota</taxon>
        <taxon>Stenosarchaea group</taxon>
        <taxon>Halobacteria</taxon>
        <taxon>Halobacteriales</taxon>
        <taxon>Natrialbaceae</taxon>
        <taxon>Haloterrigena</taxon>
    </lineage>
</organism>
<dbReference type="GeneID" id="62876387"/>
<keyword evidence="2" id="KW-1185">Reference proteome</keyword>
<protein>
    <submittedName>
        <fullName evidence="1">Uncharacterized protein</fullName>
    </submittedName>
</protein>
<dbReference type="AlphaFoldDB" id="A0A8T8DXV7"/>
<dbReference type="KEGG" id="hsal:JMJ58_14645"/>
<accession>A0A8T8DXV7</accession>
<name>A0A8T8DXV7_9EURY</name>
<sequence>MSRSAKSALELVELEKLRSIYDRLATEIERAVDLESVRAAALEGDSRDDIGAPRYDALAVYDRVRNVVEVCDTGLMLGVALEVY</sequence>
<dbReference type="EMBL" id="CP069188">
    <property type="protein sequence ID" value="QRV14172.1"/>
    <property type="molecule type" value="Genomic_DNA"/>
</dbReference>
<dbReference type="RefSeq" id="WP_126661732.1">
    <property type="nucleotide sequence ID" value="NZ_CP069188.1"/>
</dbReference>